<gene>
    <name evidence="1" type="ORF">EYF80_047379</name>
</gene>
<evidence type="ECO:0000313" key="1">
    <source>
        <dbReference type="EMBL" id="TNN42445.1"/>
    </source>
</evidence>
<reference evidence="1 2" key="1">
    <citation type="submission" date="2019-03" db="EMBL/GenBank/DDBJ databases">
        <title>First draft genome of Liparis tanakae, snailfish: a comprehensive survey of snailfish specific genes.</title>
        <authorList>
            <person name="Kim W."/>
            <person name="Song I."/>
            <person name="Jeong J.-H."/>
            <person name="Kim D."/>
            <person name="Kim S."/>
            <person name="Ryu S."/>
            <person name="Song J.Y."/>
            <person name="Lee S.K."/>
        </authorList>
    </citation>
    <scope>NUCLEOTIDE SEQUENCE [LARGE SCALE GENOMIC DNA]</scope>
    <source>
        <tissue evidence="1">Muscle</tissue>
    </source>
</reference>
<sequence length="123" mass="13974">MFNKQQVHNSAAHTQQSSTESHWGHVSFLSHSSWFQSDIRIKRSRTKLDLKVPLIPSLDLIPESSSAPARFWFQEVLLQIDADSCSALIPRDNKKLTSTMCTEDVVWGSIRAPQSPGSMFHYM</sequence>
<comment type="caution">
    <text evidence="1">The sequence shown here is derived from an EMBL/GenBank/DDBJ whole genome shotgun (WGS) entry which is preliminary data.</text>
</comment>
<protein>
    <submittedName>
        <fullName evidence="1">Uncharacterized protein</fullName>
    </submittedName>
</protein>
<accession>A0A4Z2FNG5</accession>
<dbReference type="AlphaFoldDB" id="A0A4Z2FNG5"/>
<dbReference type="EMBL" id="SRLO01001035">
    <property type="protein sequence ID" value="TNN42445.1"/>
    <property type="molecule type" value="Genomic_DNA"/>
</dbReference>
<proteinExistence type="predicted"/>
<evidence type="ECO:0000313" key="2">
    <source>
        <dbReference type="Proteomes" id="UP000314294"/>
    </source>
</evidence>
<organism evidence="1 2">
    <name type="scientific">Liparis tanakae</name>
    <name type="common">Tanaka's snailfish</name>
    <dbReference type="NCBI Taxonomy" id="230148"/>
    <lineage>
        <taxon>Eukaryota</taxon>
        <taxon>Metazoa</taxon>
        <taxon>Chordata</taxon>
        <taxon>Craniata</taxon>
        <taxon>Vertebrata</taxon>
        <taxon>Euteleostomi</taxon>
        <taxon>Actinopterygii</taxon>
        <taxon>Neopterygii</taxon>
        <taxon>Teleostei</taxon>
        <taxon>Neoteleostei</taxon>
        <taxon>Acanthomorphata</taxon>
        <taxon>Eupercaria</taxon>
        <taxon>Perciformes</taxon>
        <taxon>Cottioidei</taxon>
        <taxon>Cottales</taxon>
        <taxon>Liparidae</taxon>
        <taxon>Liparis</taxon>
    </lineage>
</organism>
<name>A0A4Z2FNG5_9TELE</name>
<keyword evidence="2" id="KW-1185">Reference proteome</keyword>
<dbReference type="Proteomes" id="UP000314294">
    <property type="component" value="Unassembled WGS sequence"/>
</dbReference>